<proteinExistence type="predicted"/>
<reference evidence="3" key="1">
    <citation type="submission" date="2016-10" db="EMBL/GenBank/DDBJ databases">
        <authorList>
            <person name="Benchimol M."/>
            <person name="Almeida L.G."/>
            <person name="Vasconcelos A.T."/>
            <person name="Perreira-Neves A."/>
            <person name="Rosa I.A."/>
            <person name="Tasca T."/>
            <person name="Bogo M.R."/>
            <person name="de Souza W."/>
        </authorList>
    </citation>
    <scope>NUCLEOTIDE SEQUENCE [LARGE SCALE GENOMIC DNA]</scope>
    <source>
        <strain evidence="3">K</strain>
    </source>
</reference>
<dbReference type="PANTHER" id="PTHR23048:SF0">
    <property type="entry name" value="CALMODULIN LIKE 3"/>
    <property type="match status" value="1"/>
</dbReference>
<dbReference type="GO" id="GO:0016460">
    <property type="term" value="C:myosin II complex"/>
    <property type="evidence" value="ECO:0007669"/>
    <property type="project" value="TreeGrafter"/>
</dbReference>
<dbReference type="InterPro" id="IPR050230">
    <property type="entry name" value="CALM/Myosin/TropC-like"/>
</dbReference>
<evidence type="ECO:0000313" key="3">
    <source>
        <dbReference type="EMBL" id="OHT15749.1"/>
    </source>
</evidence>
<dbReference type="OrthoDB" id="26525at2759"/>
<keyword evidence="4" id="KW-1185">Reference proteome</keyword>
<sequence>MGDDQKETPAQQYITIEELEKLHNAFDAFDNDNDGRVECDLLETLLRAVGFNPTPEEIEDMVIDIQKRPFSFGQFLFIVYRHSRAINVEEELIAAFTVFDKNKSGRLPVLTVRSILESTRQPFTQDQIDDLLEQVDVTNDEVDYPMLVRLILHA</sequence>
<dbReference type="PANTHER" id="PTHR23048">
    <property type="entry name" value="MYOSIN LIGHT CHAIN 1, 3"/>
    <property type="match status" value="1"/>
</dbReference>
<dbReference type="SUPFAM" id="SSF47473">
    <property type="entry name" value="EF-hand"/>
    <property type="match status" value="1"/>
</dbReference>
<keyword evidence="1" id="KW-0677">Repeat</keyword>
<gene>
    <name evidence="3" type="primary">CAM72</name>
    <name evidence="3" type="ORF">TRFO_42315</name>
</gene>
<dbReference type="PROSITE" id="PS50222">
    <property type="entry name" value="EF_HAND_2"/>
    <property type="match status" value="2"/>
</dbReference>
<dbReference type="FunFam" id="1.10.238.10:FF:000001">
    <property type="entry name" value="Calmodulin 1"/>
    <property type="match status" value="1"/>
</dbReference>
<name>A0A1J4L1I2_9EUKA</name>
<evidence type="ECO:0000259" key="2">
    <source>
        <dbReference type="PROSITE" id="PS50222"/>
    </source>
</evidence>
<dbReference type="GeneID" id="94848958"/>
<dbReference type="Pfam" id="PF13499">
    <property type="entry name" value="EF-hand_7"/>
    <property type="match status" value="2"/>
</dbReference>
<feature type="domain" description="EF-hand" evidence="2">
    <location>
        <begin position="87"/>
        <end position="122"/>
    </location>
</feature>
<dbReference type="VEuPathDB" id="TrichDB:TRFO_42315"/>
<dbReference type="GO" id="GO:0005509">
    <property type="term" value="F:calcium ion binding"/>
    <property type="evidence" value="ECO:0007669"/>
    <property type="project" value="InterPro"/>
</dbReference>
<evidence type="ECO:0000256" key="1">
    <source>
        <dbReference type="ARBA" id="ARBA00022737"/>
    </source>
</evidence>
<dbReference type="InterPro" id="IPR011992">
    <property type="entry name" value="EF-hand-dom_pair"/>
</dbReference>
<accession>A0A1J4L1I2</accession>
<feature type="domain" description="EF-hand" evidence="2">
    <location>
        <begin position="17"/>
        <end position="52"/>
    </location>
</feature>
<dbReference type="AlphaFoldDB" id="A0A1J4L1I2"/>
<dbReference type="EMBL" id="MLAK01000190">
    <property type="protein sequence ID" value="OHT15749.1"/>
    <property type="molecule type" value="Genomic_DNA"/>
</dbReference>
<dbReference type="Gene3D" id="1.10.238.10">
    <property type="entry name" value="EF-hand"/>
    <property type="match status" value="2"/>
</dbReference>
<protein>
    <submittedName>
        <fullName evidence="3">Calmodulin-2</fullName>
    </submittedName>
</protein>
<dbReference type="RefSeq" id="XP_068368885.1">
    <property type="nucleotide sequence ID" value="XM_068514254.1"/>
</dbReference>
<dbReference type="InterPro" id="IPR002048">
    <property type="entry name" value="EF_hand_dom"/>
</dbReference>
<organism evidence="3 4">
    <name type="scientific">Tritrichomonas foetus</name>
    <dbReference type="NCBI Taxonomy" id="1144522"/>
    <lineage>
        <taxon>Eukaryota</taxon>
        <taxon>Metamonada</taxon>
        <taxon>Parabasalia</taxon>
        <taxon>Tritrichomonadida</taxon>
        <taxon>Tritrichomonadidae</taxon>
        <taxon>Tritrichomonas</taxon>
    </lineage>
</organism>
<comment type="caution">
    <text evidence="3">The sequence shown here is derived from an EMBL/GenBank/DDBJ whole genome shotgun (WGS) entry which is preliminary data.</text>
</comment>
<dbReference type="Proteomes" id="UP000179807">
    <property type="component" value="Unassembled WGS sequence"/>
</dbReference>
<evidence type="ECO:0000313" key="4">
    <source>
        <dbReference type="Proteomes" id="UP000179807"/>
    </source>
</evidence>